<dbReference type="InterPro" id="IPR011048">
    <property type="entry name" value="Haem_d1_sf"/>
</dbReference>
<dbReference type="Pfam" id="PF10282">
    <property type="entry name" value="Lactonase"/>
    <property type="match status" value="1"/>
</dbReference>
<dbReference type="InterPro" id="IPR050282">
    <property type="entry name" value="Cycloisomerase_2"/>
</dbReference>
<gene>
    <name evidence="3" type="ORF">K7862_25955</name>
</gene>
<dbReference type="PANTHER" id="PTHR30344">
    <property type="entry name" value="6-PHOSPHOGLUCONOLACTONASE-RELATED"/>
    <property type="match status" value="1"/>
</dbReference>
<dbReference type="Gene3D" id="2.130.10.10">
    <property type="entry name" value="YVTN repeat-like/Quinoprotein amine dehydrogenase"/>
    <property type="match status" value="1"/>
</dbReference>
<evidence type="ECO:0000256" key="2">
    <source>
        <dbReference type="SAM" id="MobiDB-lite"/>
    </source>
</evidence>
<keyword evidence="4" id="KW-1185">Reference proteome</keyword>
<dbReference type="PANTHER" id="PTHR30344:SF1">
    <property type="entry name" value="6-PHOSPHOGLUCONOLACTONASE"/>
    <property type="match status" value="1"/>
</dbReference>
<dbReference type="InterPro" id="IPR006311">
    <property type="entry name" value="TAT_signal"/>
</dbReference>
<name>A0ABS7QE04_9ACTN</name>
<feature type="compositionally biased region" description="Pro residues" evidence="2">
    <location>
        <begin position="73"/>
        <end position="82"/>
    </location>
</feature>
<comment type="caution">
    <text evidence="3">The sequence shown here is derived from an EMBL/GenBank/DDBJ whole genome shotgun (WGS) entry which is preliminary data.</text>
</comment>
<proteinExistence type="inferred from homology"/>
<evidence type="ECO:0000313" key="4">
    <source>
        <dbReference type="Proteomes" id="UP000778578"/>
    </source>
</evidence>
<feature type="region of interest" description="Disordered" evidence="2">
    <location>
        <begin position="42"/>
        <end position="82"/>
    </location>
</feature>
<dbReference type="InterPro" id="IPR019405">
    <property type="entry name" value="Lactonase_7-beta_prop"/>
</dbReference>
<evidence type="ECO:0000313" key="3">
    <source>
        <dbReference type="EMBL" id="MBY8881056.1"/>
    </source>
</evidence>
<comment type="similarity">
    <text evidence="1">Belongs to the cycloisomerase 2 family.</text>
</comment>
<evidence type="ECO:0000256" key="1">
    <source>
        <dbReference type="ARBA" id="ARBA00005564"/>
    </source>
</evidence>
<accession>A0ABS7QE04</accession>
<feature type="compositionally biased region" description="Low complexity" evidence="2">
    <location>
        <begin position="57"/>
        <end position="72"/>
    </location>
</feature>
<dbReference type="SUPFAM" id="SSF51004">
    <property type="entry name" value="C-terminal (heme d1) domain of cytochrome cd1-nitrite reductase"/>
    <property type="match status" value="1"/>
</dbReference>
<protein>
    <submittedName>
        <fullName evidence="3">Lactonase family protein</fullName>
    </submittedName>
</protein>
<dbReference type="EMBL" id="JAINZZ010000041">
    <property type="protein sequence ID" value="MBY8881056.1"/>
    <property type="molecule type" value="Genomic_DNA"/>
</dbReference>
<reference evidence="3 4" key="1">
    <citation type="submission" date="2021-08" db="EMBL/GenBank/DDBJ databases">
        <title>WGS of actinomycetes from Thailand.</title>
        <authorList>
            <person name="Thawai C."/>
        </authorList>
    </citation>
    <scope>NUCLEOTIDE SEQUENCE [LARGE SCALE GENOMIC DNA]</scope>
    <source>
        <strain evidence="3 4">PLK6-54</strain>
    </source>
</reference>
<dbReference type="Proteomes" id="UP000778578">
    <property type="component" value="Unassembled WGS sequence"/>
</dbReference>
<dbReference type="PROSITE" id="PS51318">
    <property type="entry name" value="TAT"/>
    <property type="match status" value="1"/>
</dbReference>
<feature type="region of interest" description="Disordered" evidence="2">
    <location>
        <begin position="1"/>
        <end position="23"/>
    </location>
</feature>
<sequence>MERPPVVSDDEQNGPRTAPPGLSGLARRRLLGAAAAVALGGVAGSGRADAEPDRVGARAAGTAAPEAGTAAPAAPPARTPAPPATRAAIRALYVGTYTSSGGPGLEVAVYDPVSGSVHRSTALSTVADPSFLAARGSDVLYAVDENQDQVTAVAVAGGAPRVLNSGGTGGSGPCHLTVHAAGGHLLTANYGSGSVAVHRLAADGSLGRRTDLVRHTGSGPDPDRQSGPHTHMVLNDRTGGFVLAVDLGTDTVYTYRLATGTGKLTGVSTAQVTAGSGPRHAAFHPSGRHLYVANELGNSLTVCGYDPDSGRVTHGTSLPTVPGGGGSAPNYPAEVVVSADGAFVYVSNRGHDSVARYAVGAGGGRLRLLDAVASGGAYPRHIALDPSGAWLFAANQNSGTVAVFARDEATGALTPAGTPFAVTAPVCVLPQ</sequence>
<dbReference type="InterPro" id="IPR015943">
    <property type="entry name" value="WD40/YVTN_repeat-like_dom_sf"/>
</dbReference>
<organism evidence="3 4">
    <name type="scientific">Actinacidiphila acidipaludis</name>
    <dbReference type="NCBI Taxonomy" id="2873382"/>
    <lineage>
        <taxon>Bacteria</taxon>
        <taxon>Bacillati</taxon>
        <taxon>Actinomycetota</taxon>
        <taxon>Actinomycetes</taxon>
        <taxon>Kitasatosporales</taxon>
        <taxon>Streptomycetaceae</taxon>
        <taxon>Actinacidiphila</taxon>
    </lineage>
</organism>